<feature type="region of interest" description="Disordered" evidence="8">
    <location>
        <begin position="1"/>
        <end position="24"/>
    </location>
</feature>
<feature type="transmembrane region" description="Helical" evidence="9">
    <location>
        <begin position="438"/>
        <end position="456"/>
    </location>
</feature>
<evidence type="ECO:0000259" key="11">
    <source>
        <dbReference type="Pfam" id="PF24878"/>
    </source>
</evidence>
<dbReference type="EMBL" id="MLYO01000076">
    <property type="protein sequence ID" value="OIJ93144.1"/>
    <property type="molecule type" value="Genomic_DNA"/>
</dbReference>
<feature type="transmembrane region" description="Helical" evidence="9">
    <location>
        <begin position="324"/>
        <end position="342"/>
    </location>
</feature>
<dbReference type="InterPro" id="IPR050297">
    <property type="entry name" value="LipidA_mod_glycosyltrf_83"/>
</dbReference>
<name>A0A1S2PJK9_9ACTN</name>
<evidence type="ECO:0000256" key="5">
    <source>
        <dbReference type="ARBA" id="ARBA00022692"/>
    </source>
</evidence>
<reference evidence="12 13" key="1">
    <citation type="submission" date="2016-10" db="EMBL/GenBank/DDBJ databases">
        <title>Genome sequence of Streptomyces sp. MUSC 1.</title>
        <authorList>
            <person name="Lee L.-H."/>
            <person name="Ser H.-L."/>
            <person name="Law J.W.-F."/>
        </authorList>
    </citation>
    <scope>NUCLEOTIDE SEQUENCE [LARGE SCALE GENOMIC DNA]</scope>
    <source>
        <strain evidence="12 13">MUSC 1</strain>
    </source>
</reference>
<feature type="transmembrane region" description="Helical" evidence="9">
    <location>
        <begin position="189"/>
        <end position="217"/>
    </location>
</feature>
<evidence type="ECO:0000256" key="9">
    <source>
        <dbReference type="SAM" id="Phobius"/>
    </source>
</evidence>
<keyword evidence="4" id="KW-0808">Transferase</keyword>
<keyword evidence="2" id="KW-1003">Cell membrane</keyword>
<evidence type="ECO:0000256" key="2">
    <source>
        <dbReference type="ARBA" id="ARBA00022475"/>
    </source>
</evidence>
<keyword evidence="7 9" id="KW-0472">Membrane</keyword>
<feature type="transmembrane region" description="Helical" evidence="9">
    <location>
        <begin position="379"/>
        <end position="400"/>
    </location>
</feature>
<dbReference type="InterPro" id="IPR038731">
    <property type="entry name" value="RgtA/B/C-like"/>
</dbReference>
<feature type="transmembrane region" description="Helical" evidence="9">
    <location>
        <begin position="31"/>
        <end position="48"/>
    </location>
</feature>
<dbReference type="AlphaFoldDB" id="A0A1S2PJK9"/>
<comment type="caution">
    <text evidence="12">The sequence shown here is derived from an EMBL/GenBank/DDBJ whole genome shotgun (WGS) entry which is preliminary data.</text>
</comment>
<dbReference type="GO" id="GO:0009103">
    <property type="term" value="P:lipopolysaccharide biosynthetic process"/>
    <property type="evidence" value="ECO:0007669"/>
    <property type="project" value="UniProtKB-ARBA"/>
</dbReference>
<keyword evidence="6 9" id="KW-1133">Transmembrane helix</keyword>
<evidence type="ECO:0000313" key="12">
    <source>
        <dbReference type="EMBL" id="OIJ93144.1"/>
    </source>
</evidence>
<feature type="transmembrane region" description="Helical" evidence="9">
    <location>
        <begin position="106"/>
        <end position="127"/>
    </location>
</feature>
<feature type="compositionally biased region" description="Pro residues" evidence="8">
    <location>
        <begin position="14"/>
        <end position="24"/>
    </location>
</feature>
<organism evidence="12 13">
    <name type="scientific">Streptomyces monashensis</name>
    <dbReference type="NCBI Taxonomy" id="1678012"/>
    <lineage>
        <taxon>Bacteria</taxon>
        <taxon>Bacillati</taxon>
        <taxon>Actinomycetota</taxon>
        <taxon>Actinomycetes</taxon>
        <taxon>Kitasatosporales</taxon>
        <taxon>Streptomycetaceae</taxon>
        <taxon>Streptomyces</taxon>
    </lineage>
</organism>
<evidence type="ECO:0000256" key="4">
    <source>
        <dbReference type="ARBA" id="ARBA00022679"/>
    </source>
</evidence>
<evidence type="ECO:0000256" key="3">
    <source>
        <dbReference type="ARBA" id="ARBA00022676"/>
    </source>
</evidence>
<dbReference type="GO" id="GO:0005886">
    <property type="term" value="C:plasma membrane"/>
    <property type="evidence" value="ECO:0007669"/>
    <property type="project" value="UniProtKB-SubCell"/>
</dbReference>
<feature type="transmembrane region" description="Helical" evidence="9">
    <location>
        <begin position="229"/>
        <end position="249"/>
    </location>
</feature>
<dbReference type="RefSeq" id="WP_071385543.1">
    <property type="nucleotide sequence ID" value="NZ_MLYO01000076.1"/>
</dbReference>
<gene>
    <name evidence="12" type="ORF">BIV23_38030</name>
</gene>
<sequence length="642" mass="67967">MLSTSTESVVRDGGPPPAAAPRPPAQRYERPVLVAIAALAALLCLWGLDHSSFHGFYAAAVRSMTDNPVAFLFGSFDPGNTLTIDKLPGFLWPQALSALVFGFHPWALVLPQALEIVASVVLLHVLVRRWAGVPAGLLAAAFLALTPVTIGLGRSVTEDAPFVLLLLLAAEAAWRATERGRVGPLLLAGFWVGVAFQCKMLEAWAVLPALAGTYLVAAPPSLRRRLRDLALAAAVMFAVSVSWMVAATLTPGSARPYLDGTTDNSAFGLVVGYNFLTRFHTVGVDAAGTGSVAPNESLRAAGSGPGMGDSVWKMFSPGLATQTGWLYPLAALGLVGGALALWRRRPARTDRVLAGQVLWGVWLATFFFVFSFGSVTGHTYYMGVVAVALAAFAGAGVVRAWRAGLRGGPQGWVLPVALAVNAAWCVALTLWYPRFLPWSGPAAAVLAVVALALAVLRRRPRVARAGLAVGLAAALLVPAAWSASALSLRYNQPGSLARVGPTSHRSGNPLAQLDPAQQHLLGYLTAHRHGAEYLAAVPGWWSAAPYVISANAHVMPMGGFTGRVPYPSSARFHRLIDSGRLRYVVLKRTDVRAAHRHGAHTLVGGLVRWTSDHCAPVPAAAYDGSRDHTNRLYDCGPAHRRG</sequence>
<feature type="transmembrane region" description="Helical" evidence="9">
    <location>
        <begin position="468"/>
        <end position="488"/>
    </location>
</feature>
<dbReference type="GO" id="GO:0016763">
    <property type="term" value="F:pentosyltransferase activity"/>
    <property type="evidence" value="ECO:0007669"/>
    <property type="project" value="TreeGrafter"/>
</dbReference>
<feature type="transmembrane region" description="Helical" evidence="9">
    <location>
        <begin position="412"/>
        <end position="432"/>
    </location>
</feature>
<feature type="transmembrane region" description="Helical" evidence="9">
    <location>
        <begin position="354"/>
        <end position="373"/>
    </location>
</feature>
<evidence type="ECO:0000256" key="8">
    <source>
        <dbReference type="SAM" id="MobiDB-lite"/>
    </source>
</evidence>
<comment type="subcellular location">
    <subcellularLocation>
        <location evidence="1">Cell membrane</location>
        <topology evidence="1">Multi-pass membrane protein</topology>
    </subcellularLocation>
</comment>
<dbReference type="Pfam" id="PF24878">
    <property type="entry name" value="YkcB_C"/>
    <property type="match status" value="1"/>
</dbReference>
<evidence type="ECO:0000313" key="13">
    <source>
        <dbReference type="Proteomes" id="UP000179642"/>
    </source>
</evidence>
<evidence type="ECO:0000256" key="7">
    <source>
        <dbReference type="ARBA" id="ARBA00023136"/>
    </source>
</evidence>
<keyword evidence="3" id="KW-0328">Glycosyltransferase</keyword>
<dbReference type="GO" id="GO:0010041">
    <property type="term" value="P:response to iron(III) ion"/>
    <property type="evidence" value="ECO:0007669"/>
    <property type="project" value="TreeGrafter"/>
</dbReference>
<dbReference type="Pfam" id="PF13231">
    <property type="entry name" value="PMT_2"/>
    <property type="match status" value="1"/>
</dbReference>
<dbReference type="PANTHER" id="PTHR33908:SF3">
    <property type="entry name" value="UNDECAPRENYL PHOSPHATE-ALPHA-4-AMINO-4-DEOXY-L-ARABINOSE ARABINOSYL TRANSFERASE"/>
    <property type="match status" value="1"/>
</dbReference>
<dbReference type="Proteomes" id="UP000179642">
    <property type="component" value="Unassembled WGS sequence"/>
</dbReference>
<accession>A0A1S2PJK9</accession>
<feature type="transmembrane region" description="Helical" evidence="9">
    <location>
        <begin position="133"/>
        <end position="153"/>
    </location>
</feature>
<feature type="domain" description="Glycosyltransferase RgtA/B/C/D-like" evidence="10">
    <location>
        <begin position="87"/>
        <end position="243"/>
    </location>
</feature>
<dbReference type="InterPro" id="IPR056785">
    <property type="entry name" value="YkcA/B-like_C"/>
</dbReference>
<protein>
    <submittedName>
        <fullName evidence="12">Uncharacterized protein</fullName>
    </submittedName>
</protein>
<keyword evidence="13" id="KW-1185">Reference proteome</keyword>
<keyword evidence="5 9" id="KW-0812">Transmembrane</keyword>
<proteinExistence type="predicted"/>
<evidence type="ECO:0000256" key="1">
    <source>
        <dbReference type="ARBA" id="ARBA00004651"/>
    </source>
</evidence>
<feature type="domain" description="Putative mannosyltransferase YkcA/B-like C-terminal" evidence="11">
    <location>
        <begin position="520"/>
        <end position="589"/>
    </location>
</feature>
<dbReference type="PANTHER" id="PTHR33908">
    <property type="entry name" value="MANNOSYLTRANSFERASE YKCB-RELATED"/>
    <property type="match status" value="1"/>
</dbReference>
<evidence type="ECO:0000259" key="10">
    <source>
        <dbReference type="Pfam" id="PF13231"/>
    </source>
</evidence>
<evidence type="ECO:0000256" key="6">
    <source>
        <dbReference type="ARBA" id="ARBA00022989"/>
    </source>
</evidence>